<reference evidence="7 9" key="2">
    <citation type="submission" date="2018-03" db="EMBL/GenBank/DDBJ databases">
        <authorList>
            <person name="Fogelqvist J."/>
        </authorList>
    </citation>
    <scope>NUCLEOTIDE SEQUENCE [LARGE SCALE GENOMIC DNA]</scope>
</reference>
<evidence type="ECO:0000313" key="9">
    <source>
        <dbReference type="Proteomes" id="UP000290189"/>
    </source>
</evidence>
<keyword evidence="8" id="KW-1185">Reference proteome</keyword>
<evidence type="ECO:0000256" key="2">
    <source>
        <dbReference type="ARBA" id="ARBA00022692"/>
    </source>
</evidence>
<evidence type="ECO:0000256" key="1">
    <source>
        <dbReference type="ARBA" id="ARBA00004141"/>
    </source>
</evidence>
<feature type="transmembrane region" description="Helical" evidence="5">
    <location>
        <begin position="12"/>
        <end position="38"/>
    </location>
</feature>
<dbReference type="EMBL" id="CDSF01000078">
    <property type="protein sequence ID" value="CEO97110.1"/>
    <property type="molecule type" value="Genomic_DNA"/>
</dbReference>
<dbReference type="Pfam" id="PF09799">
    <property type="entry name" value="Transmemb_17"/>
    <property type="match status" value="1"/>
</dbReference>
<accession>A0A0G4IPI6</accession>
<keyword evidence="4 5" id="KW-0472">Membrane</keyword>
<organism evidence="6 8">
    <name type="scientific">Plasmodiophora brassicae</name>
    <name type="common">Clubroot disease agent</name>
    <dbReference type="NCBI Taxonomy" id="37360"/>
    <lineage>
        <taxon>Eukaryota</taxon>
        <taxon>Sar</taxon>
        <taxon>Rhizaria</taxon>
        <taxon>Endomyxa</taxon>
        <taxon>Phytomyxea</taxon>
        <taxon>Plasmodiophorida</taxon>
        <taxon>Plasmodiophoridae</taxon>
        <taxon>Plasmodiophora</taxon>
    </lineage>
</organism>
<dbReference type="GO" id="GO:0016020">
    <property type="term" value="C:membrane"/>
    <property type="evidence" value="ECO:0007669"/>
    <property type="project" value="UniProtKB-SubCell"/>
</dbReference>
<evidence type="ECO:0000313" key="8">
    <source>
        <dbReference type="Proteomes" id="UP000039324"/>
    </source>
</evidence>
<feature type="transmembrane region" description="Helical" evidence="5">
    <location>
        <begin position="80"/>
        <end position="100"/>
    </location>
</feature>
<evidence type="ECO:0000256" key="5">
    <source>
        <dbReference type="SAM" id="Phobius"/>
    </source>
</evidence>
<geneLocation type="mitochondrion" evidence="7"/>
<reference evidence="6 8" key="1">
    <citation type="submission" date="2015-02" db="EMBL/GenBank/DDBJ databases">
        <authorList>
            <person name="Chooi Y.-H."/>
        </authorList>
    </citation>
    <scope>NUCLEOTIDE SEQUENCE [LARGE SCALE GENOMIC DNA]</scope>
    <source>
        <strain evidence="6">E3</strain>
    </source>
</reference>
<keyword evidence="3 5" id="KW-1133">Transmembrane helix</keyword>
<evidence type="ECO:0000313" key="6">
    <source>
        <dbReference type="EMBL" id="CEO97110.1"/>
    </source>
</evidence>
<dbReference type="OMA" id="AEILMFV"/>
<dbReference type="Proteomes" id="UP000290189">
    <property type="component" value="Unassembled WGS sequence"/>
</dbReference>
<comment type="subcellular location">
    <subcellularLocation>
        <location evidence="1">Membrane</location>
        <topology evidence="1">Multi-pass membrane protein</topology>
    </subcellularLocation>
</comment>
<dbReference type="OrthoDB" id="262535at2759"/>
<dbReference type="PANTHER" id="PTHR13531:SF0">
    <property type="entry name" value="GEO07735P1-RELATED"/>
    <property type="match status" value="1"/>
</dbReference>
<feature type="transmembrane region" description="Helical" evidence="5">
    <location>
        <begin position="50"/>
        <end position="68"/>
    </location>
</feature>
<dbReference type="GO" id="GO:1905515">
    <property type="term" value="P:non-motile cilium assembly"/>
    <property type="evidence" value="ECO:0007669"/>
    <property type="project" value="TreeGrafter"/>
</dbReference>
<evidence type="ECO:0000256" key="3">
    <source>
        <dbReference type="ARBA" id="ARBA00022989"/>
    </source>
</evidence>
<gene>
    <name evidence="6" type="ORF">PBRA_005713</name>
    <name evidence="7" type="ORF">PLBR_LOCUS8302</name>
</gene>
<keyword evidence="7" id="KW-0496">Mitochondrion</keyword>
<dbReference type="GO" id="GO:0035869">
    <property type="term" value="C:ciliary transition zone"/>
    <property type="evidence" value="ECO:0007669"/>
    <property type="project" value="TreeGrafter"/>
</dbReference>
<evidence type="ECO:0008006" key="10">
    <source>
        <dbReference type="Google" id="ProtNLM"/>
    </source>
</evidence>
<feature type="transmembrane region" description="Helical" evidence="5">
    <location>
        <begin position="112"/>
        <end position="137"/>
    </location>
</feature>
<name>A0A0G4IPI6_PLABS</name>
<sequence length="143" mass="16157">MAKDAEKILSSLPLQIVLYFNGFYAGLYVVVAVILFIYKQYRLSYPPNVFGEEIAGLILLAFVEFSRLRLASRGNRMQQVMPLLLAILVTGPALVGYFYFLKWQTYILNLDVYMNGACIVFACCEVLLALYATMTFLQHSSTA</sequence>
<evidence type="ECO:0000313" key="7">
    <source>
        <dbReference type="EMBL" id="SPR01087.1"/>
    </source>
</evidence>
<keyword evidence="2 5" id="KW-0812">Transmembrane</keyword>
<protein>
    <recommendedName>
        <fullName evidence="10">Transmembrane protein 216</fullName>
    </recommendedName>
</protein>
<proteinExistence type="predicted"/>
<dbReference type="AlphaFoldDB" id="A0A0G4IPI6"/>
<dbReference type="Proteomes" id="UP000039324">
    <property type="component" value="Unassembled WGS sequence"/>
</dbReference>
<dbReference type="InterPro" id="IPR019184">
    <property type="entry name" value="Uncharacterised_TM-17"/>
</dbReference>
<dbReference type="PANTHER" id="PTHR13531">
    <property type="entry name" value="GEO07735P1-RELATED-RELATED"/>
    <property type="match status" value="1"/>
</dbReference>
<dbReference type="EMBL" id="OVEO01000016">
    <property type="protein sequence ID" value="SPR01087.1"/>
    <property type="molecule type" value="Genomic_DNA"/>
</dbReference>
<evidence type="ECO:0000256" key="4">
    <source>
        <dbReference type="ARBA" id="ARBA00023136"/>
    </source>
</evidence>
<dbReference type="STRING" id="37360.A0A0G4IPI6"/>